<dbReference type="PROSITE" id="PS01288">
    <property type="entry name" value="UPF0027"/>
    <property type="match status" value="1"/>
</dbReference>
<keyword evidence="3" id="KW-0436">Ligase</keyword>
<dbReference type="Gene3D" id="3.90.1860.10">
    <property type="entry name" value="tRNA-splicing ligase RtcB"/>
    <property type="match status" value="1"/>
</dbReference>
<dbReference type="Pfam" id="PF01139">
    <property type="entry name" value="RtcB"/>
    <property type="match status" value="1"/>
</dbReference>
<reference evidence="9" key="1">
    <citation type="journal article" date="2014" name="Front. Microbiol.">
        <title>High frequency of phylogenetically diverse reductive dehalogenase-homologous genes in deep subseafloor sedimentary metagenomes.</title>
        <authorList>
            <person name="Kawai M."/>
            <person name="Futagami T."/>
            <person name="Toyoda A."/>
            <person name="Takaki Y."/>
            <person name="Nishi S."/>
            <person name="Hori S."/>
            <person name="Arai W."/>
            <person name="Tsubouchi T."/>
            <person name="Morono Y."/>
            <person name="Uchiyama I."/>
            <person name="Ito T."/>
            <person name="Fujiyama A."/>
            <person name="Inagaki F."/>
            <person name="Takami H."/>
        </authorList>
    </citation>
    <scope>NUCLEOTIDE SEQUENCE</scope>
    <source>
        <strain evidence="9">Expedition CK06-06</strain>
    </source>
</reference>
<comment type="caution">
    <text evidence="9">The sequence shown here is derived from an EMBL/GenBank/DDBJ whole genome shotgun (WGS) entry which is preliminary data.</text>
</comment>
<evidence type="ECO:0000256" key="3">
    <source>
        <dbReference type="ARBA" id="ARBA00022598"/>
    </source>
</evidence>
<dbReference type="GO" id="GO:0003972">
    <property type="term" value="F:RNA ligase (ATP) activity"/>
    <property type="evidence" value="ECO:0007669"/>
    <property type="project" value="TreeGrafter"/>
</dbReference>
<evidence type="ECO:0000313" key="9">
    <source>
        <dbReference type="EMBL" id="GAG52919.1"/>
    </source>
</evidence>
<dbReference type="SUPFAM" id="SSF103365">
    <property type="entry name" value="Hypothetical protein PH1602"/>
    <property type="match status" value="1"/>
</dbReference>
<dbReference type="PANTHER" id="PTHR11118:SF1">
    <property type="entry name" value="RNA-SPLICING LIGASE RTCB HOMOLOG"/>
    <property type="match status" value="1"/>
</dbReference>
<evidence type="ECO:0000256" key="4">
    <source>
        <dbReference type="ARBA" id="ARBA00022723"/>
    </source>
</evidence>
<protein>
    <recommendedName>
        <fullName evidence="2">3'-phosphate/5'-hydroxy nucleic acid ligase</fullName>
        <ecNumber evidence="2">6.5.1.8</ecNumber>
    </recommendedName>
</protein>
<feature type="non-terminal residue" evidence="9">
    <location>
        <position position="178"/>
    </location>
</feature>
<comment type="catalytic activity">
    <reaction evidence="8">
        <text>a 3'-end 3'-phospho-ribonucleotide-RNA + a 5'-end dephospho-ribonucleoside-RNA + GTP = a ribonucleotidyl-ribonucleotide-RNA + GMP + diphosphate</text>
        <dbReference type="Rhea" id="RHEA:68076"/>
        <dbReference type="Rhea" id="RHEA-COMP:10463"/>
        <dbReference type="Rhea" id="RHEA-COMP:13936"/>
        <dbReference type="Rhea" id="RHEA-COMP:17355"/>
        <dbReference type="ChEBI" id="CHEBI:33019"/>
        <dbReference type="ChEBI" id="CHEBI:37565"/>
        <dbReference type="ChEBI" id="CHEBI:58115"/>
        <dbReference type="ChEBI" id="CHEBI:83062"/>
        <dbReference type="ChEBI" id="CHEBI:138284"/>
        <dbReference type="ChEBI" id="CHEBI:173118"/>
        <dbReference type="EC" id="6.5.1.8"/>
    </reaction>
</comment>
<accession>X0YAR9</accession>
<organism evidence="9">
    <name type="scientific">marine sediment metagenome</name>
    <dbReference type="NCBI Taxonomy" id="412755"/>
    <lineage>
        <taxon>unclassified sequences</taxon>
        <taxon>metagenomes</taxon>
        <taxon>ecological metagenomes</taxon>
    </lineage>
</organism>
<comment type="cofactor">
    <cofactor evidence="1">
        <name>Mn(2+)</name>
        <dbReference type="ChEBI" id="CHEBI:29035"/>
    </cofactor>
</comment>
<sequence>MKQSWEGPLNKIDDYRWEIPKTYNSGMRVPGLIYASSNLLEKIRQDQALEQVANVAFLPGIVGHSIAMPDIHWGYGFAIGGVAATTLDDGVISPGGVGFDLNCGIRLVRTNLTLKEVKPKVELLVDELFRAVPSGVGSKGKIKISYNEIRDVLRRGSKWAIERGFGWEEDILFTEEEG</sequence>
<evidence type="ECO:0000256" key="8">
    <source>
        <dbReference type="ARBA" id="ARBA00047746"/>
    </source>
</evidence>
<dbReference type="InterPro" id="IPR036025">
    <property type="entry name" value="RtcB-like_sf"/>
</dbReference>
<evidence type="ECO:0000256" key="2">
    <source>
        <dbReference type="ARBA" id="ARBA00012726"/>
    </source>
</evidence>
<evidence type="ECO:0000256" key="1">
    <source>
        <dbReference type="ARBA" id="ARBA00001936"/>
    </source>
</evidence>
<keyword evidence="4" id="KW-0479">Metal-binding</keyword>
<gene>
    <name evidence="9" type="ORF">S01H1_81297</name>
</gene>
<dbReference type="GO" id="GO:0005525">
    <property type="term" value="F:GTP binding"/>
    <property type="evidence" value="ECO:0007669"/>
    <property type="project" value="UniProtKB-KW"/>
</dbReference>
<evidence type="ECO:0000256" key="7">
    <source>
        <dbReference type="ARBA" id="ARBA00023211"/>
    </source>
</evidence>
<dbReference type="AlphaFoldDB" id="X0YAR9"/>
<dbReference type="PANTHER" id="PTHR11118">
    <property type="entry name" value="RNA-SPLICING LIGASE RTCB HOMOLOG"/>
    <property type="match status" value="1"/>
</dbReference>
<dbReference type="GO" id="GO:0046872">
    <property type="term" value="F:metal ion binding"/>
    <property type="evidence" value="ECO:0007669"/>
    <property type="project" value="UniProtKB-KW"/>
</dbReference>
<evidence type="ECO:0000256" key="5">
    <source>
        <dbReference type="ARBA" id="ARBA00022741"/>
    </source>
</evidence>
<proteinExistence type="predicted"/>
<dbReference type="InterPro" id="IPR001233">
    <property type="entry name" value="RtcB"/>
</dbReference>
<dbReference type="GO" id="GO:0006396">
    <property type="term" value="P:RNA processing"/>
    <property type="evidence" value="ECO:0007669"/>
    <property type="project" value="InterPro"/>
</dbReference>
<evidence type="ECO:0000256" key="6">
    <source>
        <dbReference type="ARBA" id="ARBA00023134"/>
    </source>
</evidence>
<dbReference type="EC" id="6.5.1.8" evidence="2"/>
<keyword evidence="7" id="KW-0464">Manganese</keyword>
<dbReference type="GO" id="GO:0170057">
    <property type="term" value="F:RNA ligase (GTP) activity"/>
    <property type="evidence" value="ECO:0007669"/>
    <property type="project" value="UniProtKB-EC"/>
</dbReference>
<name>X0YAR9_9ZZZZ</name>
<keyword evidence="6" id="KW-0342">GTP-binding</keyword>
<dbReference type="EMBL" id="BARS01054997">
    <property type="protein sequence ID" value="GAG52919.1"/>
    <property type="molecule type" value="Genomic_DNA"/>
</dbReference>
<keyword evidence="5" id="KW-0547">Nucleotide-binding</keyword>